<dbReference type="AlphaFoldDB" id="A0A1M6NJ02"/>
<evidence type="ECO:0008006" key="4">
    <source>
        <dbReference type="Google" id="ProtNLM"/>
    </source>
</evidence>
<accession>A0A1M6NJ02</accession>
<proteinExistence type="predicted"/>
<keyword evidence="3" id="KW-1185">Reference proteome</keyword>
<evidence type="ECO:0000256" key="1">
    <source>
        <dbReference type="SAM" id="SignalP"/>
    </source>
</evidence>
<feature type="chain" id="PRO_5012455046" description="LTXXQ motif family protein" evidence="1">
    <location>
        <begin position="26"/>
        <end position="152"/>
    </location>
</feature>
<dbReference type="RefSeq" id="WP_072910127.1">
    <property type="nucleotide sequence ID" value="NZ_FQZT01000028.1"/>
</dbReference>
<dbReference type="OrthoDB" id="5372986at2"/>
<organism evidence="2 3">
    <name type="scientific">Malonomonas rubra DSM 5091</name>
    <dbReference type="NCBI Taxonomy" id="1122189"/>
    <lineage>
        <taxon>Bacteria</taxon>
        <taxon>Pseudomonadati</taxon>
        <taxon>Thermodesulfobacteriota</taxon>
        <taxon>Desulfuromonadia</taxon>
        <taxon>Desulfuromonadales</taxon>
        <taxon>Geopsychrobacteraceae</taxon>
        <taxon>Malonomonas</taxon>
    </lineage>
</organism>
<evidence type="ECO:0000313" key="2">
    <source>
        <dbReference type="EMBL" id="SHJ95715.1"/>
    </source>
</evidence>
<dbReference type="STRING" id="1122189.SAMN02745165_03626"/>
<name>A0A1M6NJ02_MALRU</name>
<reference evidence="2 3" key="1">
    <citation type="submission" date="2016-11" db="EMBL/GenBank/DDBJ databases">
        <authorList>
            <person name="Jaros S."/>
            <person name="Januszkiewicz K."/>
            <person name="Wedrychowicz H."/>
        </authorList>
    </citation>
    <scope>NUCLEOTIDE SEQUENCE [LARGE SCALE GENOMIC DNA]</scope>
    <source>
        <strain evidence="2 3">DSM 5091</strain>
    </source>
</reference>
<feature type="signal peptide" evidence="1">
    <location>
        <begin position="1"/>
        <end position="25"/>
    </location>
</feature>
<dbReference type="EMBL" id="FQZT01000028">
    <property type="protein sequence ID" value="SHJ95715.1"/>
    <property type="molecule type" value="Genomic_DNA"/>
</dbReference>
<gene>
    <name evidence="2" type="ORF">SAMN02745165_03626</name>
</gene>
<dbReference type="Gene3D" id="1.20.120.1490">
    <property type="match status" value="1"/>
</dbReference>
<dbReference type="Proteomes" id="UP000184171">
    <property type="component" value="Unassembled WGS sequence"/>
</dbReference>
<protein>
    <recommendedName>
        <fullName evidence="4">LTXXQ motif family protein</fullName>
    </recommendedName>
</protein>
<keyword evidence="1" id="KW-0732">Signal</keyword>
<sequence>MRKFVTLLIALLVMAFLFPATGLTAQEDSSSTEKGVSREMSPFLITGKMPHLTKLLIKQWDNPELNLSTEQKDKLLVVRKETITGVKALTKKITPLEKQVVEGIFAKQAPEDLGPLVQAIAKLKAEATMVHLRCIYETSKILDAQQLEFLMN</sequence>
<evidence type="ECO:0000313" key="3">
    <source>
        <dbReference type="Proteomes" id="UP000184171"/>
    </source>
</evidence>